<proteinExistence type="predicted"/>
<name>A0ABV2E8W3_9STAP</name>
<feature type="transmembrane region" description="Helical" evidence="1">
    <location>
        <begin position="6"/>
        <end position="23"/>
    </location>
</feature>
<gene>
    <name evidence="2" type="ORF">ABHD89_001257</name>
</gene>
<keyword evidence="3" id="KW-1185">Reference proteome</keyword>
<feature type="transmembrane region" description="Helical" evidence="1">
    <location>
        <begin position="35"/>
        <end position="56"/>
    </location>
</feature>
<feature type="transmembrane region" description="Helical" evidence="1">
    <location>
        <begin position="446"/>
        <end position="465"/>
    </location>
</feature>
<feature type="transmembrane region" description="Helical" evidence="1">
    <location>
        <begin position="284"/>
        <end position="305"/>
    </location>
</feature>
<keyword evidence="1" id="KW-0812">Transmembrane</keyword>
<dbReference type="EMBL" id="JBDZDV010000002">
    <property type="protein sequence ID" value="MET3110855.1"/>
    <property type="molecule type" value="Genomic_DNA"/>
</dbReference>
<feature type="transmembrane region" description="Helical" evidence="1">
    <location>
        <begin position="251"/>
        <end position="272"/>
    </location>
</feature>
<feature type="transmembrane region" description="Helical" evidence="1">
    <location>
        <begin position="85"/>
        <end position="107"/>
    </location>
</feature>
<dbReference type="Pfam" id="PF03616">
    <property type="entry name" value="Glt_symporter"/>
    <property type="match status" value="1"/>
</dbReference>
<feature type="transmembrane region" description="Helical" evidence="1">
    <location>
        <begin position="183"/>
        <end position="205"/>
    </location>
</feature>
<feature type="transmembrane region" description="Helical" evidence="1">
    <location>
        <begin position="350"/>
        <end position="368"/>
    </location>
</feature>
<dbReference type="Proteomes" id="UP001549019">
    <property type="component" value="Unassembled WGS sequence"/>
</dbReference>
<dbReference type="RefSeq" id="WP_330166183.1">
    <property type="nucleotide sequence ID" value="NZ_JAJNCU010000003.1"/>
</dbReference>
<feature type="transmembrane region" description="Helical" evidence="1">
    <location>
        <begin position="325"/>
        <end position="344"/>
    </location>
</feature>
<protein>
    <submittedName>
        <fullName evidence="2">ESS family glutamate:Na+ symporter</fullName>
    </submittedName>
</protein>
<evidence type="ECO:0000313" key="2">
    <source>
        <dbReference type="EMBL" id="MET3110855.1"/>
    </source>
</evidence>
<organism evidence="2 3">
    <name type="scientific">Salinicoccus halitifaciens</name>
    <dbReference type="NCBI Taxonomy" id="1073415"/>
    <lineage>
        <taxon>Bacteria</taxon>
        <taxon>Bacillati</taxon>
        <taxon>Bacillota</taxon>
        <taxon>Bacilli</taxon>
        <taxon>Bacillales</taxon>
        <taxon>Staphylococcaceae</taxon>
        <taxon>Salinicoccus</taxon>
    </lineage>
</organism>
<dbReference type="PANTHER" id="PTHR36178:SF1">
    <property type="entry name" value="SODIUM_GLUTAMATE SYMPORTER"/>
    <property type="match status" value="1"/>
</dbReference>
<dbReference type="InterPro" id="IPR004445">
    <property type="entry name" value="GltS"/>
</dbReference>
<feature type="transmembrane region" description="Helical" evidence="1">
    <location>
        <begin position="119"/>
        <end position="144"/>
    </location>
</feature>
<comment type="caution">
    <text evidence="2">The sequence shown here is derived from an EMBL/GenBank/DDBJ whole genome shotgun (WGS) entry which is preliminary data.</text>
</comment>
<accession>A0ABV2E8W3</accession>
<reference evidence="2 3" key="1">
    <citation type="submission" date="2024-05" db="EMBL/GenBank/DDBJ databases">
        <title>Genomic Encyclopedia of Type Strains, Phase IV (KMG-IV): sequencing the most valuable type-strain genomes for metagenomic binning, comparative biology and taxonomic classification.</title>
        <authorList>
            <person name="Goeker M."/>
        </authorList>
    </citation>
    <scope>NUCLEOTIDE SEQUENCE [LARGE SCALE GENOMIC DNA]</scope>
    <source>
        <strain evidence="2 3">DSM 25286</strain>
    </source>
</reference>
<feature type="transmembrane region" description="Helical" evidence="1">
    <location>
        <begin position="419"/>
        <end position="440"/>
    </location>
</feature>
<dbReference type="PANTHER" id="PTHR36178">
    <property type="entry name" value="SLR0625 PROTEIN"/>
    <property type="match status" value="1"/>
</dbReference>
<sequence>MDIMSADQIGFALLYLGLFLLLGKWIRMHSTLMQNLFLPASVIGGFLALIVGPEILGRIMRNFTGEDSFWATGLVTPEIMEVWSALPGLMINIVFATLFIGTVLPNLQRVWDVGGPQLAFGWTLGWGQYVVGILLAMLVLVPFYDMPPFIGALIEIGFEGGHGTAAGLQDTFADLGFPEAYDIAVGLATVGILTGVVVGIALVNWGVRRGKTKIITDVKGLSPTQKAGIVEPEDRGKGAQKTVRPESIDTFTFHFAIVGLAILVGYIILQGITWLEVTLFGSDFMTYVPLFPLAMVGGFVVQLFVSKFDTSKLVNRETITSIQGFSLDILITSAIATVSIAVIGDYLMPFLLLAAVGIAWNVFGFFVFGPRMMPDYWLERAIGDFGQSTGVTATGLMLIRVADPEIKSPATEGFGYKQLVFEPFLGGGLVTALSAPLIFMWGPWPFLLLSVVMTAIGLVVGLFYFGKRKLN</sequence>
<keyword evidence="1" id="KW-1133">Transmembrane helix</keyword>
<evidence type="ECO:0000256" key="1">
    <source>
        <dbReference type="SAM" id="Phobius"/>
    </source>
</evidence>
<evidence type="ECO:0000313" key="3">
    <source>
        <dbReference type="Proteomes" id="UP001549019"/>
    </source>
</evidence>
<keyword evidence="1" id="KW-0472">Membrane</keyword>